<evidence type="ECO:0000256" key="5">
    <source>
        <dbReference type="ARBA" id="ARBA00022884"/>
    </source>
</evidence>
<evidence type="ECO:0000313" key="11">
    <source>
        <dbReference type="Proteomes" id="UP000530660"/>
    </source>
</evidence>
<comment type="similarity">
    <text evidence="2">Belongs to the snRNP Sm proteins family.</text>
</comment>
<evidence type="ECO:0000313" key="10">
    <source>
        <dbReference type="EMBL" id="KAF6000591.1"/>
    </source>
</evidence>
<organism evidence="10 11">
    <name type="scientific">Cyanidiococcus yangmingshanensis</name>
    <dbReference type="NCBI Taxonomy" id="2690220"/>
    <lineage>
        <taxon>Eukaryota</taxon>
        <taxon>Rhodophyta</taxon>
        <taxon>Bangiophyceae</taxon>
        <taxon>Cyanidiales</taxon>
        <taxon>Cyanidiaceae</taxon>
        <taxon>Cyanidiococcus</taxon>
    </lineage>
</organism>
<proteinExistence type="inferred from homology"/>
<comment type="subcellular location">
    <subcellularLocation>
        <location evidence="1">Nucleus</location>
    </subcellularLocation>
</comment>
<dbReference type="GO" id="GO:0071011">
    <property type="term" value="C:precatalytic spliceosome"/>
    <property type="evidence" value="ECO:0007669"/>
    <property type="project" value="TreeGrafter"/>
</dbReference>
<dbReference type="GO" id="GO:0005688">
    <property type="term" value="C:U6 snRNP"/>
    <property type="evidence" value="ECO:0007669"/>
    <property type="project" value="TreeGrafter"/>
</dbReference>
<keyword evidence="7" id="KW-0539">Nucleus</keyword>
<sequence length="101" mass="11305">MFFTAILQTLIGEEITVELKNDLCIRGRLTAVDQYLNVRLAQIHVSNPDAPLVLLLLRNTCSVRGSCIRYIHLPTDKMDADLLQEATRRVAAASKRAIAQE</sequence>
<keyword evidence="8" id="KW-0687">Ribonucleoprotein</keyword>
<dbReference type="GO" id="GO:0071013">
    <property type="term" value="C:catalytic step 2 spliceosome"/>
    <property type="evidence" value="ECO:0007669"/>
    <property type="project" value="TreeGrafter"/>
</dbReference>
<evidence type="ECO:0000256" key="8">
    <source>
        <dbReference type="ARBA" id="ARBA00023274"/>
    </source>
</evidence>
<dbReference type="InterPro" id="IPR001163">
    <property type="entry name" value="Sm_dom_euk/arc"/>
</dbReference>
<dbReference type="GO" id="GO:0046540">
    <property type="term" value="C:U4/U6 x U5 tri-snRNP complex"/>
    <property type="evidence" value="ECO:0007669"/>
    <property type="project" value="TreeGrafter"/>
</dbReference>
<dbReference type="AlphaFoldDB" id="A0A7J7IE33"/>
<keyword evidence="4" id="KW-0747">Spliceosome</keyword>
<dbReference type="OrthoDB" id="933864at2759"/>
<name>A0A7J7IE33_9RHOD</name>
<keyword evidence="5" id="KW-0694">RNA-binding</keyword>
<evidence type="ECO:0000259" key="9">
    <source>
        <dbReference type="SMART" id="SM00651"/>
    </source>
</evidence>
<dbReference type="Gene3D" id="2.30.30.100">
    <property type="match status" value="1"/>
</dbReference>
<keyword evidence="11" id="KW-1185">Reference proteome</keyword>
<keyword evidence="3" id="KW-0507">mRNA processing</keyword>
<dbReference type="InterPro" id="IPR010920">
    <property type="entry name" value="LSM_dom_sf"/>
</dbReference>
<evidence type="ECO:0000256" key="3">
    <source>
        <dbReference type="ARBA" id="ARBA00022664"/>
    </source>
</evidence>
<dbReference type="Proteomes" id="UP000530660">
    <property type="component" value="Unassembled WGS sequence"/>
</dbReference>
<dbReference type="SMART" id="SM00651">
    <property type="entry name" value="Sm"/>
    <property type="match status" value="1"/>
</dbReference>
<evidence type="ECO:0000256" key="4">
    <source>
        <dbReference type="ARBA" id="ARBA00022728"/>
    </source>
</evidence>
<evidence type="ECO:0000256" key="6">
    <source>
        <dbReference type="ARBA" id="ARBA00023187"/>
    </source>
</evidence>
<evidence type="ECO:0000256" key="2">
    <source>
        <dbReference type="ARBA" id="ARBA00006850"/>
    </source>
</evidence>
<evidence type="ECO:0000256" key="7">
    <source>
        <dbReference type="ARBA" id="ARBA00023242"/>
    </source>
</evidence>
<dbReference type="InterPro" id="IPR016654">
    <property type="entry name" value="U6_snRNA_Lsm2"/>
</dbReference>
<dbReference type="SUPFAM" id="SSF50182">
    <property type="entry name" value="Sm-like ribonucleoproteins"/>
    <property type="match status" value="1"/>
</dbReference>
<dbReference type="GO" id="GO:1990726">
    <property type="term" value="C:Lsm1-7-Pat1 complex"/>
    <property type="evidence" value="ECO:0007669"/>
    <property type="project" value="TreeGrafter"/>
</dbReference>
<dbReference type="PANTHER" id="PTHR13829:SF2">
    <property type="entry name" value="U6 SNRNA-ASSOCIATED SM-LIKE PROTEIN LSM2"/>
    <property type="match status" value="1"/>
</dbReference>
<keyword evidence="6" id="KW-0508">mRNA splicing</keyword>
<dbReference type="EMBL" id="VWRR01000019">
    <property type="protein sequence ID" value="KAF6000591.1"/>
    <property type="molecule type" value="Genomic_DNA"/>
</dbReference>
<dbReference type="PANTHER" id="PTHR13829">
    <property type="entry name" value="SNRNP CORE PROTEIN FAMILY MEMBER"/>
    <property type="match status" value="1"/>
</dbReference>
<reference evidence="10 11" key="1">
    <citation type="journal article" date="2020" name="J. Phycol.">
        <title>Comparative genome analysis reveals Cyanidiococcus gen. nov., a new extremophilic red algal genus sister to Cyanidioschyzon (Cyanidioschyzonaceae, Rhodophyta).</title>
        <authorList>
            <person name="Liu S.-L."/>
            <person name="Chiang Y.-R."/>
            <person name="Yoon H.S."/>
            <person name="Fu H.-Y."/>
        </authorList>
    </citation>
    <scope>NUCLEOTIDE SEQUENCE [LARGE SCALE GENOMIC DNA]</scope>
    <source>
        <strain evidence="10 11">THAL066</strain>
    </source>
</reference>
<gene>
    <name evidence="10" type="primary">LSM2</name>
    <name evidence="10" type="ORF">F1559_002398</name>
</gene>
<dbReference type="GO" id="GO:0000398">
    <property type="term" value="P:mRNA splicing, via spliceosome"/>
    <property type="evidence" value="ECO:0007669"/>
    <property type="project" value="TreeGrafter"/>
</dbReference>
<accession>A0A7J7IE33</accession>
<dbReference type="GO" id="GO:0000932">
    <property type="term" value="C:P-body"/>
    <property type="evidence" value="ECO:0007669"/>
    <property type="project" value="TreeGrafter"/>
</dbReference>
<evidence type="ECO:0000256" key="1">
    <source>
        <dbReference type="ARBA" id="ARBA00004123"/>
    </source>
</evidence>
<feature type="domain" description="Sm" evidence="9">
    <location>
        <begin position="5"/>
        <end position="73"/>
    </location>
</feature>
<dbReference type="GO" id="GO:0003723">
    <property type="term" value="F:RNA binding"/>
    <property type="evidence" value="ECO:0007669"/>
    <property type="project" value="UniProtKB-KW"/>
</dbReference>
<protein>
    <submittedName>
        <fullName evidence="10">U6 snRNA-associated Sm-like protein LSm2</fullName>
    </submittedName>
</protein>
<comment type="caution">
    <text evidence="10">The sequence shown here is derived from an EMBL/GenBank/DDBJ whole genome shotgun (WGS) entry which is preliminary data.</text>
</comment>
<dbReference type="Pfam" id="PF01423">
    <property type="entry name" value="LSM"/>
    <property type="match status" value="1"/>
</dbReference>